<sequence>MKKIFLLLFSFLLISTAYSQNVEISQRLQQKMNSLNPLDYVKVLIMMKDQADVMKISQNLYSTNASLQTRSETVINSLMLKAEQTQGPLLSYISQQKTYGKIKQVKPFWIVNMIMIEATADVINQIAYRTDVGVMDLDAELSYDKPVSEEPAADHIDGSEIGLRVINAHLLWQIGITGFG</sequence>
<reference evidence="1" key="1">
    <citation type="journal article" date="2014" name="Front. Microbiol.">
        <title>High frequency of phylogenetically diverse reductive dehalogenase-homologous genes in deep subseafloor sedimentary metagenomes.</title>
        <authorList>
            <person name="Kawai M."/>
            <person name="Futagami T."/>
            <person name="Toyoda A."/>
            <person name="Takaki Y."/>
            <person name="Nishi S."/>
            <person name="Hori S."/>
            <person name="Arai W."/>
            <person name="Tsubouchi T."/>
            <person name="Morono Y."/>
            <person name="Uchiyama I."/>
            <person name="Ito T."/>
            <person name="Fujiyama A."/>
            <person name="Inagaki F."/>
            <person name="Takami H."/>
        </authorList>
    </citation>
    <scope>NUCLEOTIDE SEQUENCE</scope>
    <source>
        <strain evidence="1">Expedition CK06-06</strain>
    </source>
</reference>
<dbReference type="EMBL" id="BART01029074">
    <property type="protein sequence ID" value="GAG96781.1"/>
    <property type="molecule type" value="Genomic_DNA"/>
</dbReference>
<feature type="non-terminal residue" evidence="1">
    <location>
        <position position="180"/>
    </location>
</feature>
<organism evidence="1">
    <name type="scientific">marine sediment metagenome</name>
    <dbReference type="NCBI Taxonomy" id="412755"/>
    <lineage>
        <taxon>unclassified sequences</taxon>
        <taxon>metagenomes</taxon>
        <taxon>ecological metagenomes</taxon>
    </lineage>
</organism>
<gene>
    <name evidence="1" type="ORF">S01H4_51103</name>
</gene>
<proteinExistence type="predicted"/>
<dbReference type="AlphaFoldDB" id="X1DK24"/>
<protein>
    <submittedName>
        <fullName evidence="1">Uncharacterized protein</fullName>
    </submittedName>
</protein>
<name>X1DK24_9ZZZZ</name>
<accession>X1DK24</accession>
<comment type="caution">
    <text evidence="1">The sequence shown here is derived from an EMBL/GenBank/DDBJ whole genome shotgun (WGS) entry which is preliminary data.</text>
</comment>
<evidence type="ECO:0000313" key="1">
    <source>
        <dbReference type="EMBL" id="GAG96781.1"/>
    </source>
</evidence>